<dbReference type="SUPFAM" id="SSF52799">
    <property type="entry name" value="(Phosphotyrosine protein) phosphatases II"/>
    <property type="match status" value="1"/>
</dbReference>
<accession>A0A915K206</accession>
<dbReference type="GO" id="GO:0004725">
    <property type="term" value="F:protein tyrosine phosphatase activity"/>
    <property type="evidence" value="ECO:0007669"/>
    <property type="project" value="InterPro"/>
</dbReference>
<evidence type="ECO:0000256" key="1">
    <source>
        <dbReference type="SAM" id="MobiDB-lite"/>
    </source>
</evidence>
<feature type="domain" description="Tyrosine specific protein phosphatases" evidence="3">
    <location>
        <begin position="178"/>
        <end position="246"/>
    </location>
</feature>
<dbReference type="InterPro" id="IPR016130">
    <property type="entry name" value="Tyr_Pase_AS"/>
</dbReference>
<evidence type="ECO:0000259" key="2">
    <source>
        <dbReference type="PROSITE" id="PS50055"/>
    </source>
</evidence>
<dbReference type="InterPro" id="IPR003595">
    <property type="entry name" value="Tyr_Pase_cat"/>
</dbReference>
<organism evidence="4 5">
    <name type="scientific">Romanomermis culicivorax</name>
    <name type="common">Nematode worm</name>
    <dbReference type="NCBI Taxonomy" id="13658"/>
    <lineage>
        <taxon>Eukaryota</taxon>
        <taxon>Metazoa</taxon>
        <taxon>Ecdysozoa</taxon>
        <taxon>Nematoda</taxon>
        <taxon>Enoplea</taxon>
        <taxon>Dorylaimia</taxon>
        <taxon>Mermithida</taxon>
        <taxon>Mermithoidea</taxon>
        <taxon>Mermithidae</taxon>
        <taxon>Romanomermis</taxon>
    </lineage>
</organism>
<dbReference type="SMART" id="SM00404">
    <property type="entry name" value="PTPc_motif"/>
    <property type="match status" value="1"/>
</dbReference>
<dbReference type="AlphaFoldDB" id="A0A915K206"/>
<dbReference type="PANTHER" id="PTHR19134">
    <property type="entry name" value="RECEPTOR-TYPE TYROSINE-PROTEIN PHOSPHATASE"/>
    <property type="match status" value="1"/>
</dbReference>
<dbReference type="InterPro" id="IPR000387">
    <property type="entry name" value="Tyr_Pase_dom"/>
</dbReference>
<dbReference type="InterPro" id="IPR000242">
    <property type="entry name" value="PTP_cat"/>
</dbReference>
<dbReference type="InterPro" id="IPR029021">
    <property type="entry name" value="Prot-tyrosine_phosphatase-like"/>
</dbReference>
<evidence type="ECO:0000313" key="4">
    <source>
        <dbReference type="Proteomes" id="UP000887565"/>
    </source>
</evidence>
<sequence>MTDAKKAVELFQTLEVSSNICRIGILPENATRNRYQQILPYDHNRVILKNQNDYVNASRVTINSTTKKYIASQGPLENTVEHFWSMIWHEDVKVIVMLTELYDQNMKEKCHKYWEDGRKSITCEEGSFQMQCFIIKNDNFLTIRRVFLRKFENNRLETKKISHILFKKWSDFQTPDQEAFFCLYDEVMDGVSQKTGNNLILIHCSAGIGRTGTFLLFDLLVNEEKDLNFGRALDLVRFLRTQRQGMAVLGRPDLNASRNEGIQKGNESKIEFRDENRPAFNKSTKPLKAKNSKGWASRDNPEANKGNQRSKSSSSNSSRHFKVNF</sequence>
<dbReference type="Gene3D" id="3.90.190.10">
    <property type="entry name" value="Protein tyrosine phosphatase superfamily"/>
    <property type="match status" value="1"/>
</dbReference>
<dbReference type="OMA" id="SNICRIG"/>
<dbReference type="SMART" id="SM00194">
    <property type="entry name" value="PTPc"/>
    <property type="match status" value="1"/>
</dbReference>
<protein>
    <submittedName>
        <fullName evidence="5">Protein tyrosine phosphatase</fullName>
    </submittedName>
</protein>
<feature type="compositionally biased region" description="Basic and acidic residues" evidence="1">
    <location>
        <begin position="266"/>
        <end position="277"/>
    </location>
</feature>
<keyword evidence="4" id="KW-1185">Reference proteome</keyword>
<evidence type="ECO:0000313" key="5">
    <source>
        <dbReference type="WBParaSite" id="nRc.2.0.1.t31853-RA"/>
    </source>
</evidence>
<feature type="region of interest" description="Disordered" evidence="1">
    <location>
        <begin position="250"/>
        <end position="325"/>
    </location>
</feature>
<reference evidence="5" key="1">
    <citation type="submission" date="2022-11" db="UniProtKB">
        <authorList>
            <consortium name="WormBaseParasite"/>
        </authorList>
    </citation>
    <scope>IDENTIFICATION</scope>
</reference>
<dbReference type="PROSITE" id="PS50055">
    <property type="entry name" value="TYR_PHOSPHATASE_PTP"/>
    <property type="match status" value="1"/>
</dbReference>
<dbReference type="PRINTS" id="PR00700">
    <property type="entry name" value="PRTYPHPHTASE"/>
</dbReference>
<dbReference type="PROSITE" id="PS50056">
    <property type="entry name" value="TYR_PHOSPHATASE_2"/>
    <property type="match status" value="1"/>
</dbReference>
<dbReference type="Pfam" id="PF00102">
    <property type="entry name" value="Y_phosphatase"/>
    <property type="match status" value="1"/>
</dbReference>
<dbReference type="PROSITE" id="PS00383">
    <property type="entry name" value="TYR_PHOSPHATASE_1"/>
    <property type="match status" value="1"/>
</dbReference>
<feature type="domain" description="Tyrosine-protein phosphatase" evidence="2">
    <location>
        <begin position="7"/>
        <end position="246"/>
    </location>
</feature>
<evidence type="ECO:0000259" key="3">
    <source>
        <dbReference type="PROSITE" id="PS50056"/>
    </source>
</evidence>
<dbReference type="WBParaSite" id="nRc.2.0.1.t31853-RA">
    <property type="protein sequence ID" value="nRc.2.0.1.t31853-RA"/>
    <property type="gene ID" value="nRc.2.0.1.g31853"/>
</dbReference>
<name>A0A915K206_ROMCU</name>
<dbReference type="Proteomes" id="UP000887565">
    <property type="component" value="Unplaced"/>
</dbReference>
<dbReference type="PANTHER" id="PTHR19134:SF449">
    <property type="entry name" value="TYROSINE-PROTEIN PHOSPHATASE 1"/>
    <property type="match status" value="1"/>
</dbReference>
<proteinExistence type="predicted"/>
<dbReference type="InterPro" id="IPR050348">
    <property type="entry name" value="Protein-Tyr_Phosphatase"/>
</dbReference>